<keyword evidence="7" id="KW-1185">Reference proteome</keyword>
<dbReference type="Pfam" id="PF18416">
    <property type="entry name" value="GbpA_2"/>
    <property type="match status" value="1"/>
</dbReference>
<sequence>MNKGNATSKGLLTGSLLTAIAATASLPQLVHAHGYVSDPPSRAYACKLGLNQQCGAAQYEPQSVGEITKGFPVGGPVDGKLASGGNPSRPDFAPLDEQSASRWHLTPITSRDIAFDWYYTVGHPATKFEYFITKAGWNPNEPLSRAAFELTPFCFVDGKGEKPGHGDQEGPAREKHHCTLPADRNGQHVILGIWTVDDTANAFHNVMDVDIQIEGGTPEWPRVGNITPHRDLRQGDKVKARAFIGTTESAQHSVSISIDNAQDGIGGNWSHKLAKHINETQPLVKAGQVDAQGNIRPVVGANLIFAKAASGVTSYQLDFETKPIDDAYLHLHGIKPEYVLKEGQGTIDFSVMTNRKLQVTSQLFDQQNQQVGHTSQLVDASTAPVALEASSRAGKHLLKVVGVDGDKRVVLQEEREVSLLDAGNTEHDYVFPQSIETYKAGTLVLQGKTGEVFECKPFPVEGWCRIYSPNANQYEPGVGSHWQDAWIKH</sequence>
<organism evidence="6 7">
    <name type="scientific">Pseudomonas fakonensis</name>
    <dbReference type="NCBI Taxonomy" id="2842355"/>
    <lineage>
        <taxon>Bacteria</taxon>
        <taxon>Pseudomonadati</taxon>
        <taxon>Pseudomonadota</taxon>
        <taxon>Gammaproteobacteria</taxon>
        <taxon>Pseudomonadales</taxon>
        <taxon>Pseudomonadaceae</taxon>
        <taxon>Pseudomonas</taxon>
    </lineage>
</organism>
<proteinExistence type="predicted"/>
<dbReference type="PANTHER" id="PTHR34823">
    <property type="entry name" value="GLCNAC-BINDING PROTEIN A"/>
    <property type="match status" value="1"/>
</dbReference>
<protein>
    <submittedName>
        <fullName evidence="6">N-acetylglucosamine-binding protein GbpA</fullName>
    </submittedName>
</protein>
<dbReference type="Pfam" id="PF03067">
    <property type="entry name" value="LPMO_10"/>
    <property type="match status" value="1"/>
</dbReference>
<evidence type="ECO:0000256" key="1">
    <source>
        <dbReference type="ARBA" id="ARBA00022525"/>
    </source>
</evidence>
<dbReference type="InterPro" id="IPR041029">
    <property type="entry name" value="GbpA_2"/>
</dbReference>
<evidence type="ECO:0000256" key="2">
    <source>
        <dbReference type="ARBA" id="ARBA00022729"/>
    </source>
</evidence>
<evidence type="ECO:0000256" key="3">
    <source>
        <dbReference type="SAM" id="MobiDB-lite"/>
    </source>
</evidence>
<dbReference type="RefSeq" id="WP_217840753.1">
    <property type="nucleotide sequence ID" value="NZ_CP077076.1"/>
</dbReference>
<dbReference type="NCBIfam" id="NF009690">
    <property type="entry name" value="PRK13211.1"/>
    <property type="match status" value="1"/>
</dbReference>
<feature type="domain" description="Chitin-binding type-4" evidence="4">
    <location>
        <begin position="33"/>
        <end position="209"/>
    </location>
</feature>
<gene>
    <name evidence="6" type="primary">gbpA</name>
    <name evidence="6" type="ORF">KSS94_25300</name>
</gene>
<dbReference type="InterPro" id="IPR051024">
    <property type="entry name" value="GlcNAc_Chitin_IntDeg"/>
</dbReference>
<keyword evidence="1" id="KW-0964">Secreted</keyword>
<evidence type="ECO:0000313" key="7">
    <source>
        <dbReference type="Proteomes" id="UP001046350"/>
    </source>
</evidence>
<evidence type="ECO:0000313" key="6">
    <source>
        <dbReference type="EMBL" id="QXH51213.1"/>
    </source>
</evidence>
<accession>A0ABX8N784</accession>
<evidence type="ECO:0000259" key="5">
    <source>
        <dbReference type="Pfam" id="PF18416"/>
    </source>
</evidence>
<keyword evidence="2" id="KW-0732">Signal</keyword>
<dbReference type="PANTHER" id="PTHR34823:SF1">
    <property type="entry name" value="CHITIN-BINDING TYPE-4 DOMAIN-CONTAINING PROTEIN"/>
    <property type="match status" value="1"/>
</dbReference>
<feature type="region of interest" description="Disordered" evidence="3">
    <location>
        <begin position="75"/>
        <end position="98"/>
    </location>
</feature>
<dbReference type="EMBL" id="CP077076">
    <property type="protein sequence ID" value="QXH51213.1"/>
    <property type="molecule type" value="Genomic_DNA"/>
</dbReference>
<dbReference type="Proteomes" id="UP001046350">
    <property type="component" value="Chromosome"/>
</dbReference>
<evidence type="ECO:0000259" key="4">
    <source>
        <dbReference type="Pfam" id="PF03067"/>
    </source>
</evidence>
<name>A0ABX8N784_9PSED</name>
<feature type="domain" description="N-acetylglucosamine binding protein A" evidence="5">
    <location>
        <begin position="220"/>
        <end position="317"/>
    </location>
</feature>
<dbReference type="CDD" id="cd21177">
    <property type="entry name" value="LPMO_AA10"/>
    <property type="match status" value="1"/>
</dbReference>
<dbReference type="InterPro" id="IPR004302">
    <property type="entry name" value="Cellulose/chitin-bd_N"/>
</dbReference>
<reference evidence="6" key="1">
    <citation type="journal article" date="2021" name="Microorganisms">
        <title>The Ever-Expanding Pseudomonas Genus: Description of 43 New Species and Partition of the Pseudomonas putida Group.</title>
        <authorList>
            <person name="Girard L."/>
            <person name="Lood C."/>
            <person name="Hofte M."/>
            <person name="Vandamme P."/>
            <person name="Rokni-Zadeh H."/>
            <person name="van Noort V."/>
            <person name="Lavigne R."/>
            <person name="De Mot R."/>
        </authorList>
    </citation>
    <scope>NUCLEOTIDE SEQUENCE</scope>
    <source>
        <strain evidence="6">COW40</strain>
    </source>
</reference>